<feature type="transmembrane region" description="Helical" evidence="9">
    <location>
        <begin position="36"/>
        <end position="57"/>
    </location>
</feature>
<evidence type="ECO:0000256" key="5">
    <source>
        <dbReference type="ARBA" id="ARBA00022856"/>
    </source>
</evidence>
<gene>
    <name evidence="10" type="ORF">GOP47_0022455</name>
</gene>
<dbReference type="Pfam" id="PF03169">
    <property type="entry name" value="OPT"/>
    <property type="match status" value="1"/>
</dbReference>
<keyword evidence="6" id="KW-0653">Protein transport</keyword>
<proteinExistence type="inferred from homology"/>
<evidence type="ECO:0000256" key="4">
    <source>
        <dbReference type="ARBA" id="ARBA00022692"/>
    </source>
</evidence>
<dbReference type="OrthoDB" id="9986677at2759"/>
<comment type="subcellular location">
    <subcellularLocation>
        <location evidence="1">Membrane</location>
        <topology evidence="1">Multi-pass membrane protein</topology>
    </subcellularLocation>
</comment>
<keyword evidence="7 9" id="KW-1133">Transmembrane helix</keyword>
<feature type="transmembrane region" description="Helical" evidence="9">
    <location>
        <begin position="6"/>
        <end position="24"/>
    </location>
</feature>
<comment type="caution">
    <text evidence="10">The sequence shown here is derived from an EMBL/GenBank/DDBJ whole genome shotgun (WGS) entry which is preliminary data.</text>
</comment>
<keyword evidence="11" id="KW-1185">Reference proteome</keyword>
<keyword evidence="5" id="KW-0571">Peptide transport</keyword>
<evidence type="ECO:0000313" key="11">
    <source>
        <dbReference type="Proteomes" id="UP000886520"/>
    </source>
</evidence>
<keyword evidence="8 9" id="KW-0472">Membrane</keyword>
<accession>A0A9D4Z6V2</accession>
<dbReference type="InterPro" id="IPR004813">
    <property type="entry name" value="OPT"/>
</dbReference>
<dbReference type="EMBL" id="JABFUD020000022">
    <property type="protein sequence ID" value="KAI5061916.1"/>
    <property type="molecule type" value="Genomic_DNA"/>
</dbReference>
<evidence type="ECO:0000256" key="2">
    <source>
        <dbReference type="ARBA" id="ARBA00005484"/>
    </source>
</evidence>
<reference evidence="10" key="1">
    <citation type="submission" date="2021-01" db="EMBL/GenBank/DDBJ databases">
        <title>Adiantum capillus-veneris genome.</title>
        <authorList>
            <person name="Fang Y."/>
            <person name="Liao Q."/>
        </authorList>
    </citation>
    <scope>NUCLEOTIDE SEQUENCE</scope>
    <source>
        <strain evidence="10">H3</strain>
        <tissue evidence="10">Leaf</tissue>
    </source>
</reference>
<keyword evidence="4 9" id="KW-0812">Transmembrane</keyword>
<dbReference type="GO" id="GO:0016020">
    <property type="term" value="C:membrane"/>
    <property type="evidence" value="ECO:0007669"/>
    <property type="project" value="UniProtKB-SubCell"/>
</dbReference>
<dbReference type="Proteomes" id="UP000886520">
    <property type="component" value="Chromosome 22"/>
</dbReference>
<name>A0A9D4Z6V2_ADICA</name>
<organism evidence="10 11">
    <name type="scientific">Adiantum capillus-veneris</name>
    <name type="common">Maidenhair fern</name>
    <dbReference type="NCBI Taxonomy" id="13818"/>
    <lineage>
        <taxon>Eukaryota</taxon>
        <taxon>Viridiplantae</taxon>
        <taxon>Streptophyta</taxon>
        <taxon>Embryophyta</taxon>
        <taxon>Tracheophyta</taxon>
        <taxon>Polypodiopsida</taxon>
        <taxon>Polypodiidae</taxon>
        <taxon>Polypodiales</taxon>
        <taxon>Pteridineae</taxon>
        <taxon>Pteridaceae</taxon>
        <taxon>Vittarioideae</taxon>
        <taxon>Adiantum</taxon>
    </lineage>
</organism>
<comment type="similarity">
    <text evidence="2">Belongs to the oligopeptide OPT transporter (TC 2.A.67.1) family.</text>
</comment>
<evidence type="ECO:0000256" key="8">
    <source>
        <dbReference type="ARBA" id="ARBA00023136"/>
    </source>
</evidence>
<evidence type="ECO:0000256" key="7">
    <source>
        <dbReference type="ARBA" id="ARBA00022989"/>
    </source>
</evidence>
<dbReference type="GO" id="GO:0035673">
    <property type="term" value="F:oligopeptide transmembrane transporter activity"/>
    <property type="evidence" value="ECO:0007669"/>
    <property type="project" value="InterPro"/>
</dbReference>
<dbReference type="InterPro" id="IPR004648">
    <property type="entry name" value="Oligpept_transpt"/>
</dbReference>
<dbReference type="GO" id="GO:0015031">
    <property type="term" value="P:protein transport"/>
    <property type="evidence" value="ECO:0007669"/>
    <property type="project" value="UniProtKB-KW"/>
</dbReference>
<dbReference type="AlphaFoldDB" id="A0A9D4Z6V2"/>
<evidence type="ECO:0000256" key="9">
    <source>
        <dbReference type="SAM" id="Phobius"/>
    </source>
</evidence>
<evidence type="ECO:0000256" key="1">
    <source>
        <dbReference type="ARBA" id="ARBA00004141"/>
    </source>
</evidence>
<evidence type="ECO:0000256" key="3">
    <source>
        <dbReference type="ARBA" id="ARBA00022448"/>
    </source>
</evidence>
<sequence>MPPATTVNLTSWLLVGFIFNYIVYNYHKRWWKRYNYVLSAALDAGLAFMAVGLNVGLGYPGVELNWWGTQGEHCPLAQCPIAPGVARPGRCTVQH</sequence>
<dbReference type="PANTHER" id="PTHR22601">
    <property type="entry name" value="ISP4 LIKE PROTEIN"/>
    <property type="match status" value="1"/>
</dbReference>
<keyword evidence="3" id="KW-0813">Transport</keyword>
<evidence type="ECO:0000313" key="10">
    <source>
        <dbReference type="EMBL" id="KAI5061916.1"/>
    </source>
</evidence>
<evidence type="ECO:0000256" key="6">
    <source>
        <dbReference type="ARBA" id="ARBA00022927"/>
    </source>
</evidence>
<protein>
    <submittedName>
        <fullName evidence="10">Uncharacterized protein</fullName>
    </submittedName>
</protein>